<keyword evidence="3" id="KW-1185">Reference proteome</keyword>
<evidence type="ECO:0000256" key="1">
    <source>
        <dbReference type="SAM" id="Phobius"/>
    </source>
</evidence>
<organism evidence="2 3">
    <name type="scientific">Aquilegia coerulea</name>
    <name type="common">Rocky mountain columbine</name>
    <dbReference type="NCBI Taxonomy" id="218851"/>
    <lineage>
        <taxon>Eukaryota</taxon>
        <taxon>Viridiplantae</taxon>
        <taxon>Streptophyta</taxon>
        <taxon>Embryophyta</taxon>
        <taxon>Tracheophyta</taxon>
        <taxon>Spermatophyta</taxon>
        <taxon>Magnoliopsida</taxon>
        <taxon>Ranunculales</taxon>
        <taxon>Ranunculaceae</taxon>
        <taxon>Thalictroideae</taxon>
        <taxon>Aquilegia</taxon>
    </lineage>
</organism>
<evidence type="ECO:0000313" key="3">
    <source>
        <dbReference type="Proteomes" id="UP000230069"/>
    </source>
</evidence>
<dbReference type="InParanoid" id="A0A2G5CFD7"/>
<reference evidence="2 3" key="1">
    <citation type="submission" date="2017-09" db="EMBL/GenBank/DDBJ databases">
        <title>WGS assembly of Aquilegia coerulea Goldsmith.</title>
        <authorList>
            <person name="Hodges S."/>
            <person name="Kramer E."/>
            <person name="Nordborg M."/>
            <person name="Tomkins J."/>
            <person name="Borevitz J."/>
            <person name="Derieg N."/>
            <person name="Yan J."/>
            <person name="Mihaltcheva S."/>
            <person name="Hayes R.D."/>
            <person name="Rokhsar D."/>
        </authorList>
    </citation>
    <scope>NUCLEOTIDE SEQUENCE [LARGE SCALE GENOMIC DNA]</scope>
    <source>
        <strain evidence="3">cv. Goldsmith</strain>
    </source>
</reference>
<keyword evidence="1" id="KW-1133">Transmembrane helix</keyword>
<dbReference type="EMBL" id="KZ305074">
    <property type="protein sequence ID" value="PIA30005.1"/>
    <property type="molecule type" value="Genomic_DNA"/>
</dbReference>
<accession>A0A2G5CFD7</accession>
<dbReference type="AlphaFoldDB" id="A0A2G5CFD7"/>
<proteinExistence type="predicted"/>
<keyword evidence="1" id="KW-0812">Transmembrane</keyword>
<name>A0A2G5CFD7_AQUCA</name>
<dbReference type="Proteomes" id="UP000230069">
    <property type="component" value="Unassembled WGS sequence"/>
</dbReference>
<evidence type="ECO:0000313" key="2">
    <source>
        <dbReference type="EMBL" id="PIA30005.1"/>
    </source>
</evidence>
<keyword evidence="1" id="KW-0472">Membrane</keyword>
<sequence length="98" mass="10892">MDESNHLASICGDKTGIRGIQPPSSIFFPIMFLCIVACKTFLLDCACLSALLLLLCLLYELGGDESCIDMTKFVTDQFHRHFVNLSPMVTKNLLTSFI</sequence>
<gene>
    <name evidence="2" type="ORF">AQUCO_05700005v1</name>
</gene>
<protein>
    <submittedName>
        <fullName evidence="2">Uncharacterized protein</fullName>
    </submittedName>
</protein>
<feature type="transmembrane region" description="Helical" evidence="1">
    <location>
        <begin position="26"/>
        <end position="59"/>
    </location>
</feature>